<protein>
    <submittedName>
        <fullName evidence="1">Uncharacterized protein</fullName>
    </submittedName>
</protein>
<proteinExistence type="predicted"/>
<dbReference type="RefSeq" id="WP_307464983.1">
    <property type="nucleotide sequence ID" value="NZ_JAURUR010000002.1"/>
</dbReference>
<comment type="caution">
    <text evidence="1">The sequence shown here is derived from an EMBL/GenBank/DDBJ whole genome shotgun (WGS) entry which is preliminary data.</text>
</comment>
<dbReference type="EMBL" id="JAURUR010000002">
    <property type="protein sequence ID" value="MDP9763843.1"/>
    <property type="molecule type" value="Genomic_DNA"/>
</dbReference>
<gene>
    <name evidence="1" type="ORF">QO006_001260</name>
</gene>
<dbReference type="Proteomes" id="UP001232163">
    <property type="component" value="Unassembled WGS sequence"/>
</dbReference>
<evidence type="ECO:0000313" key="2">
    <source>
        <dbReference type="Proteomes" id="UP001232163"/>
    </source>
</evidence>
<evidence type="ECO:0000313" key="1">
    <source>
        <dbReference type="EMBL" id="MDP9763843.1"/>
    </source>
</evidence>
<organism evidence="1 2">
    <name type="scientific">Deinococcus enclensis</name>
    <dbReference type="NCBI Taxonomy" id="1049582"/>
    <lineage>
        <taxon>Bacteria</taxon>
        <taxon>Thermotogati</taxon>
        <taxon>Deinococcota</taxon>
        <taxon>Deinococci</taxon>
        <taxon>Deinococcales</taxon>
        <taxon>Deinococcaceae</taxon>
        <taxon>Deinococcus</taxon>
    </lineage>
</organism>
<accession>A0ABT9MB77</accession>
<name>A0ABT9MB77_9DEIO</name>
<sequence length="158" mass="17241">MTLDVQGDLRDWLREARAVHPDRLQPELNERWAQSAAEHLRDFVGGGPVTNYLTFRTGGAQRSVQATATPTRATVSVTGPGMNVLEEGTGILPGGAITPKAGRYLTFRIHQPWDGAEATGPWIRTTRVVIKPRSMVRDAATQALQGLDGWLDNLLETA</sequence>
<reference evidence="1 2" key="1">
    <citation type="submission" date="2023-07" db="EMBL/GenBank/DDBJ databases">
        <title>Genomic Encyclopedia of Type Strains, Phase IV (KMG-IV): sequencing the most valuable type-strain genomes for metagenomic binning, comparative biology and taxonomic classification.</title>
        <authorList>
            <person name="Goeker M."/>
        </authorList>
    </citation>
    <scope>NUCLEOTIDE SEQUENCE [LARGE SCALE GENOMIC DNA]</scope>
    <source>
        <strain evidence="1 2">NIO-1023</strain>
    </source>
</reference>
<keyword evidence="2" id="KW-1185">Reference proteome</keyword>